<sequence length="316" mass="35529">MDTTQTTLGERERVAGGVDNQNGRIAYRGPYGAEGSWHSGALPAKWLCTRLATRATKVDGAKLASSPLRGAFTGYWFRHLQSSQIALTLPLIVVSTSAPFPFPRSLSAAVTIPVASQLVVFSGPAPSRRYQSPRRRSPAPQWHAHRLLCAYPTAIHLPPVRHSTILKPTFFMYMLCHCRLLKYQMHWQPGLAVSYGSPSLSERLPTFVLRYETATRHIITAVVHPCKGRFLIVAVLSRAWLVPPRLQDLLRPGVERPHPLHSQCRIQFFIVGIQHLWINWVNLHQFVVLVPSGSLLPGAGKVCWERMSRVTWSHYQ</sequence>
<evidence type="ECO:0000313" key="2">
    <source>
        <dbReference type="Proteomes" id="UP001275084"/>
    </source>
</evidence>
<name>A0AAJ0HCN1_9PEZI</name>
<dbReference type="AlphaFoldDB" id="A0AAJ0HCN1"/>
<protein>
    <submittedName>
        <fullName evidence="1">Uncharacterized protein</fullName>
    </submittedName>
</protein>
<reference evidence="1" key="1">
    <citation type="journal article" date="2023" name="Mol. Phylogenet. Evol.">
        <title>Genome-scale phylogeny and comparative genomics of the fungal order Sordariales.</title>
        <authorList>
            <person name="Hensen N."/>
            <person name="Bonometti L."/>
            <person name="Westerberg I."/>
            <person name="Brannstrom I.O."/>
            <person name="Guillou S."/>
            <person name="Cros-Aarteil S."/>
            <person name="Calhoun S."/>
            <person name="Haridas S."/>
            <person name="Kuo A."/>
            <person name="Mondo S."/>
            <person name="Pangilinan J."/>
            <person name="Riley R."/>
            <person name="LaButti K."/>
            <person name="Andreopoulos B."/>
            <person name="Lipzen A."/>
            <person name="Chen C."/>
            <person name="Yan M."/>
            <person name="Daum C."/>
            <person name="Ng V."/>
            <person name="Clum A."/>
            <person name="Steindorff A."/>
            <person name="Ohm R.A."/>
            <person name="Martin F."/>
            <person name="Silar P."/>
            <person name="Natvig D.O."/>
            <person name="Lalanne C."/>
            <person name="Gautier V."/>
            <person name="Ament-Velasquez S.L."/>
            <person name="Kruys A."/>
            <person name="Hutchinson M.I."/>
            <person name="Powell A.J."/>
            <person name="Barry K."/>
            <person name="Miller A.N."/>
            <person name="Grigoriev I.V."/>
            <person name="Debuchy R."/>
            <person name="Gladieux P."/>
            <person name="Hiltunen Thoren M."/>
            <person name="Johannesson H."/>
        </authorList>
    </citation>
    <scope>NUCLEOTIDE SEQUENCE</scope>
    <source>
        <strain evidence="1">CBS 955.72</strain>
    </source>
</reference>
<dbReference type="EMBL" id="JAUIQD010000006">
    <property type="protein sequence ID" value="KAK3347081.1"/>
    <property type="molecule type" value="Genomic_DNA"/>
</dbReference>
<accession>A0AAJ0HCN1</accession>
<comment type="caution">
    <text evidence="1">The sequence shown here is derived from an EMBL/GenBank/DDBJ whole genome shotgun (WGS) entry which is preliminary data.</text>
</comment>
<dbReference type="Proteomes" id="UP001275084">
    <property type="component" value="Unassembled WGS sequence"/>
</dbReference>
<proteinExistence type="predicted"/>
<gene>
    <name evidence="1" type="ORF">B0T25DRAFT_294159</name>
</gene>
<reference evidence="1" key="2">
    <citation type="submission" date="2023-06" db="EMBL/GenBank/DDBJ databases">
        <authorList>
            <consortium name="Lawrence Berkeley National Laboratory"/>
            <person name="Haridas S."/>
            <person name="Hensen N."/>
            <person name="Bonometti L."/>
            <person name="Westerberg I."/>
            <person name="Brannstrom I.O."/>
            <person name="Guillou S."/>
            <person name="Cros-Aarteil S."/>
            <person name="Calhoun S."/>
            <person name="Kuo A."/>
            <person name="Mondo S."/>
            <person name="Pangilinan J."/>
            <person name="Riley R."/>
            <person name="Labutti K."/>
            <person name="Andreopoulos B."/>
            <person name="Lipzen A."/>
            <person name="Chen C."/>
            <person name="Yanf M."/>
            <person name="Daum C."/>
            <person name="Ng V."/>
            <person name="Clum A."/>
            <person name="Steindorff A."/>
            <person name="Ohm R."/>
            <person name="Martin F."/>
            <person name="Silar P."/>
            <person name="Natvig D."/>
            <person name="Lalanne C."/>
            <person name="Gautier V."/>
            <person name="Ament-Velasquez S.L."/>
            <person name="Kruys A."/>
            <person name="Hutchinson M.I."/>
            <person name="Powell A.J."/>
            <person name="Barry K."/>
            <person name="Miller A.N."/>
            <person name="Grigoriev I.V."/>
            <person name="Debuchy R."/>
            <person name="Gladieux P."/>
            <person name="Thoren M.H."/>
            <person name="Johannesson H."/>
        </authorList>
    </citation>
    <scope>NUCLEOTIDE SEQUENCE</scope>
    <source>
        <strain evidence="1">CBS 955.72</strain>
    </source>
</reference>
<keyword evidence="2" id="KW-1185">Reference proteome</keyword>
<evidence type="ECO:0000313" key="1">
    <source>
        <dbReference type="EMBL" id="KAK3347081.1"/>
    </source>
</evidence>
<organism evidence="1 2">
    <name type="scientific">Lasiosphaeria hispida</name>
    <dbReference type="NCBI Taxonomy" id="260671"/>
    <lineage>
        <taxon>Eukaryota</taxon>
        <taxon>Fungi</taxon>
        <taxon>Dikarya</taxon>
        <taxon>Ascomycota</taxon>
        <taxon>Pezizomycotina</taxon>
        <taxon>Sordariomycetes</taxon>
        <taxon>Sordariomycetidae</taxon>
        <taxon>Sordariales</taxon>
        <taxon>Lasiosphaeriaceae</taxon>
        <taxon>Lasiosphaeria</taxon>
    </lineage>
</organism>